<dbReference type="InterPro" id="IPR011747">
    <property type="entry name" value="CHP02241"/>
</dbReference>
<dbReference type="PANTHER" id="PTHR38009">
    <property type="entry name" value="CONSERVED HYPOTHETICAL PHAGE TAIL PROTEIN"/>
    <property type="match status" value="1"/>
</dbReference>
<sequence>MPDRHGPFRNTRFLLEIDGIAIAGFSTCNLPENSTEVVEYREGTDPPHSRKLTSLNDFGNLSLEKGTTEDSIALYEWRKLVEQGKLEDARRSIAVVVLDEEGETGPRFEFKRAWVRQYDAPDLDASGGDVAVESLEIVHEGMERTA</sequence>
<reference evidence="1 2" key="1">
    <citation type="submission" date="2019-02" db="EMBL/GenBank/DDBJ databases">
        <title>Haloarcula mannanilyticum sp. nov., a mannan degrading haloarchaeon isolated from commercial salt.</title>
        <authorList>
            <person name="Enomoto S."/>
            <person name="Shimane Y."/>
            <person name="Kamekura M."/>
            <person name="Ito T."/>
            <person name="Moriya O."/>
            <person name="Ihara K."/>
            <person name="Takahashi-Ando N."/>
            <person name="Fukushima Y."/>
            <person name="Yoshida Y."/>
            <person name="Usama R."/>
            <person name="Takai K."/>
            <person name="Minegishi H."/>
        </authorList>
    </citation>
    <scope>NUCLEOTIDE SEQUENCE [LARGE SCALE GENOMIC DNA]</scope>
    <source>
        <strain evidence="1 2">MD130-1</strain>
    </source>
</reference>
<keyword evidence="2" id="KW-1185">Reference proteome</keyword>
<comment type="caution">
    <text evidence="1">The sequence shown here is derived from an EMBL/GenBank/DDBJ whole genome shotgun (WGS) entry which is preliminary data.</text>
</comment>
<dbReference type="RefSeq" id="WP_137684905.1">
    <property type="nucleotide sequence ID" value="NZ_BIXZ01000007.1"/>
</dbReference>
<dbReference type="Pfam" id="PF06841">
    <property type="entry name" value="Phage_T4_gp19"/>
    <property type="match status" value="1"/>
</dbReference>
<dbReference type="NCBIfam" id="TIGR02241">
    <property type="entry name" value="conserved hypothetical phage tail region protein"/>
    <property type="match status" value="1"/>
</dbReference>
<protein>
    <submittedName>
        <fullName evidence="1">Phage tail protein</fullName>
    </submittedName>
</protein>
<name>A0A4C2ET69_9EURY</name>
<dbReference type="OrthoDB" id="372229at2157"/>
<organism evidence="1 2">
    <name type="scientific">Haloarcula mannanilytica</name>
    <dbReference type="NCBI Taxonomy" id="2509225"/>
    <lineage>
        <taxon>Archaea</taxon>
        <taxon>Methanobacteriati</taxon>
        <taxon>Methanobacteriota</taxon>
        <taxon>Stenosarchaea group</taxon>
        <taxon>Halobacteria</taxon>
        <taxon>Halobacteriales</taxon>
        <taxon>Haloarculaceae</taxon>
        <taxon>Haloarcula</taxon>
    </lineage>
</organism>
<accession>A0A4C2ET69</accession>
<dbReference type="Proteomes" id="UP000304382">
    <property type="component" value="Unassembled WGS sequence"/>
</dbReference>
<dbReference type="GO" id="GO:0005198">
    <property type="term" value="F:structural molecule activity"/>
    <property type="evidence" value="ECO:0007669"/>
    <property type="project" value="InterPro"/>
</dbReference>
<dbReference type="EMBL" id="BIXZ01000007">
    <property type="protein sequence ID" value="GCF15389.1"/>
    <property type="molecule type" value="Genomic_DNA"/>
</dbReference>
<dbReference type="PANTHER" id="PTHR38009:SF1">
    <property type="entry name" value="CONSERVED HYPOTHETICAL PHAGE TAIL PROTEIN"/>
    <property type="match status" value="1"/>
</dbReference>
<dbReference type="AlphaFoldDB" id="A0A4C2ET69"/>
<proteinExistence type="predicted"/>
<evidence type="ECO:0000313" key="1">
    <source>
        <dbReference type="EMBL" id="GCF15389.1"/>
    </source>
</evidence>
<dbReference type="InterPro" id="IPR010667">
    <property type="entry name" value="Phage_T4_Gp19"/>
</dbReference>
<evidence type="ECO:0000313" key="2">
    <source>
        <dbReference type="Proteomes" id="UP000304382"/>
    </source>
</evidence>
<gene>
    <name evidence="1" type="ORF">Harman_33240</name>
</gene>